<evidence type="ECO:0000259" key="1">
    <source>
        <dbReference type="Pfam" id="PF00408"/>
    </source>
</evidence>
<proteinExistence type="predicted"/>
<reference evidence="2 3" key="1">
    <citation type="journal article" date="2014" name="Genome Announc.">
        <title>Draft Genome Sequences of Two Vibrionaceae Species, Vibrio ponticus C121 and Photobacterium aphoticum C119, Isolated as Coral Reef Microbiota.</title>
        <authorList>
            <person name="Al-saari N."/>
            <person name="Meirelles P.M."/>
            <person name="Mino S."/>
            <person name="Suda W."/>
            <person name="Oshima K."/>
            <person name="Hattori M."/>
            <person name="Ohkuma M."/>
            <person name="Thompson F.L."/>
            <person name="Gomez-Gil B."/>
            <person name="Sawabe T."/>
            <person name="Sawabe T."/>
        </authorList>
    </citation>
    <scope>NUCLEOTIDE SEQUENCE [LARGE SCALE GENOMIC DNA]</scope>
    <source>
        <strain evidence="2 3">JCM 19237</strain>
    </source>
</reference>
<comment type="caution">
    <text evidence="2">The sequence shown here is derived from an EMBL/GenBank/DDBJ whole genome shotgun (WGS) entry which is preliminary data.</text>
</comment>
<organism evidence="2 3">
    <name type="scientific">Photobacterium aphoticum</name>
    <dbReference type="NCBI Taxonomy" id="754436"/>
    <lineage>
        <taxon>Bacteria</taxon>
        <taxon>Pseudomonadati</taxon>
        <taxon>Pseudomonadota</taxon>
        <taxon>Gammaproteobacteria</taxon>
        <taxon>Vibrionales</taxon>
        <taxon>Vibrionaceae</taxon>
        <taxon>Photobacterium</taxon>
    </lineage>
</organism>
<name>A0A090QL81_9GAMM</name>
<dbReference type="Proteomes" id="UP000029227">
    <property type="component" value="Unassembled WGS sequence"/>
</dbReference>
<evidence type="ECO:0000313" key="2">
    <source>
        <dbReference type="EMBL" id="GAL02574.1"/>
    </source>
</evidence>
<evidence type="ECO:0000313" key="3">
    <source>
        <dbReference type="Proteomes" id="UP000029227"/>
    </source>
</evidence>
<dbReference type="Gene3D" id="3.30.310.50">
    <property type="entry name" value="Alpha-D-phosphohexomutase, C-terminal domain"/>
    <property type="match status" value="1"/>
</dbReference>
<dbReference type="STRING" id="754436.JCM19237_5467"/>
<dbReference type="InterPro" id="IPR005843">
    <property type="entry name" value="A-D-PHexomutase_C"/>
</dbReference>
<feature type="domain" description="Alpha-D-phosphohexomutase C-terminal" evidence="1">
    <location>
        <begin position="28"/>
        <end position="53"/>
    </location>
</feature>
<dbReference type="GO" id="GO:0016868">
    <property type="term" value="F:intramolecular phosphotransferase activity"/>
    <property type="evidence" value="ECO:0007669"/>
    <property type="project" value="InterPro"/>
</dbReference>
<accession>A0A090QL81</accession>
<dbReference type="Pfam" id="PF00408">
    <property type="entry name" value="PGM_PMM_IV"/>
    <property type="match status" value="1"/>
</dbReference>
<dbReference type="SUPFAM" id="SSF55957">
    <property type="entry name" value="Phosphoglucomutase, C-terminal domain"/>
    <property type="match status" value="1"/>
</dbReference>
<dbReference type="eggNOG" id="COG1109">
    <property type="taxonomic scope" value="Bacteria"/>
</dbReference>
<gene>
    <name evidence="2" type="ORF">JCM19237_5467</name>
</gene>
<sequence length="74" mass="8515">MKISQRIHADGLVETIDLPSSDVLIYHLDDASRVVVRPSGTEPKLKCYYEVVEAMGHEDCLKHVQQRQKKPWLI</sequence>
<dbReference type="AlphaFoldDB" id="A0A090QL81"/>
<dbReference type="InterPro" id="IPR036900">
    <property type="entry name" value="A-D-PHexomutase_C_sf"/>
</dbReference>
<protein>
    <recommendedName>
        <fullName evidence="1">Alpha-D-phosphohexomutase C-terminal domain-containing protein</fullName>
    </recommendedName>
</protein>
<dbReference type="EMBL" id="BBMN01000001">
    <property type="protein sequence ID" value="GAL02574.1"/>
    <property type="molecule type" value="Genomic_DNA"/>
</dbReference>